<evidence type="ECO:0000313" key="2">
    <source>
        <dbReference type="EMBL" id="KKW90603.1"/>
    </source>
</evidence>
<reference evidence="2 3" key="1">
    <citation type="submission" date="2015-04" db="EMBL/GenBank/DDBJ databases">
        <title>Genome sequence of aromatic hydrocarbons-degrading Sphingobium chungbukense DJ77.</title>
        <authorList>
            <person name="Kim Y.-C."/>
            <person name="Chae J.-C."/>
        </authorList>
    </citation>
    <scope>NUCLEOTIDE SEQUENCE [LARGE SCALE GENOMIC DNA]</scope>
    <source>
        <strain evidence="2 3">DJ77</strain>
    </source>
</reference>
<gene>
    <name evidence="2" type="ORF">YP76_18630</name>
</gene>
<evidence type="ECO:0000259" key="1">
    <source>
        <dbReference type="Pfam" id="PF18178"/>
    </source>
</evidence>
<sequence length="388" mass="43566">MARSPLFGRRIHISGSVVKDLTIASTVNVEAARTLVAGLVKELVKRGANFVIPVDAEPVREDDGLPRCFDWLVWKAVKDNLAHRPPNVPGPFVVAVQHHKTEEQIPDSYAELWDELRTTQLVKIESAAQWNMNSKRMEAQARFGDVLIALGGDEGVLYLANLYHDAGKPIVPLNLPLCPETKGARRLYNFGLASHQTRRLFQIADDGDAHDWINRIGFPSRQSIPDRISALVDLLEALERPKAFAVRLLNPDLDDYNDVQTFFDLVVKPVIEDELGYRLVVIDGRQTYEHARIDQEIFAKLHRSSIVLADITGARPNCFLELGYALGRCLPTMVMVREGASLPFDITTFSGLHWKASGSADDRKRAFREHWNAIRNRPSLVPTEPLIS</sequence>
<name>A0A0M3AKW6_9SPHN</name>
<proteinExistence type="predicted"/>
<dbReference type="EMBL" id="LBIC01000009">
    <property type="protein sequence ID" value="KKW90603.1"/>
    <property type="molecule type" value="Genomic_DNA"/>
</dbReference>
<dbReference type="AlphaFoldDB" id="A0A0M3AKW6"/>
<dbReference type="Proteomes" id="UP000033874">
    <property type="component" value="Unassembled WGS sequence"/>
</dbReference>
<evidence type="ECO:0000313" key="3">
    <source>
        <dbReference type="Proteomes" id="UP000033874"/>
    </source>
</evidence>
<accession>A0A0M3AKW6</accession>
<protein>
    <recommendedName>
        <fullName evidence="1">ATP nucleosidase Cap17-like N-terminal domain-containing protein</fullName>
    </recommendedName>
</protein>
<organism evidence="2 3">
    <name type="scientific">Sphingobium chungbukense</name>
    <dbReference type="NCBI Taxonomy" id="56193"/>
    <lineage>
        <taxon>Bacteria</taxon>
        <taxon>Pseudomonadati</taxon>
        <taxon>Pseudomonadota</taxon>
        <taxon>Alphaproteobacteria</taxon>
        <taxon>Sphingomonadales</taxon>
        <taxon>Sphingomonadaceae</taxon>
        <taxon>Sphingobium</taxon>
    </lineage>
</organism>
<feature type="domain" description="ATP nucleosidase Cap17-like N-terminal" evidence="1">
    <location>
        <begin position="6"/>
        <end position="235"/>
    </location>
</feature>
<dbReference type="PATRIC" id="fig|56193.3.peg.3909"/>
<keyword evidence="3" id="KW-1185">Reference proteome</keyword>
<dbReference type="Pfam" id="PF18178">
    <property type="entry name" value="Cap17-like_N"/>
    <property type="match status" value="1"/>
</dbReference>
<comment type="caution">
    <text evidence="2">The sequence shown here is derived from an EMBL/GenBank/DDBJ whole genome shotgun (WGS) entry which is preliminary data.</text>
</comment>
<dbReference type="RefSeq" id="WP_046765104.1">
    <property type="nucleotide sequence ID" value="NZ_LBIC01000009.1"/>
</dbReference>
<dbReference type="InterPro" id="IPR041327">
    <property type="entry name" value="Cap17-like_N"/>
</dbReference>
<dbReference type="STRING" id="56193.YP76_18630"/>